<dbReference type="InterPro" id="IPR052727">
    <property type="entry name" value="Rab4/Rab5_effector"/>
</dbReference>
<dbReference type="Proteomes" id="UP000481153">
    <property type="component" value="Unassembled WGS sequence"/>
</dbReference>
<dbReference type="InterPro" id="IPR011011">
    <property type="entry name" value="Znf_FYVE_PHD"/>
</dbReference>
<proteinExistence type="predicted"/>
<keyword evidence="2" id="KW-0863">Zinc-finger</keyword>
<dbReference type="PANTHER" id="PTHR13510:SF44">
    <property type="entry name" value="RABENOSYN-5"/>
    <property type="match status" value="1"/>
</dbReference>
<dbReference type="PROSITE" id="PS00518">
    <property type="entry name" value="ZF_RING_1"/>
    <property type="match status" value="1"/>
</dbReference>
<sequence>MAVEKTLVCDLVPREKRMNSKHMSAADWRQLELKLMETVDAAMQSTPDTRVIDAFHEGYQIASDKHGQRMLVKKSPATPFHEFLALRKSSMSLDDYIELSYCDTTDDLRRQQALFYGTNLVNATVLASHETRTSADSFRYVGLKYKQLRFAISDGGVCEPRDTAYAEVSGHLTNKAGQRVIYVVRESVDLDDCPPIDHVVRFHFKTMILQTQCDGYVEDAVYLSANPLGKIPAFIFNKVTQASLTITHDFPTMLLKKRTIEALHTCAKPITFDTKRKSCCGCRAKLHTFRSAQQCTGCGHFMCGKCVVELPSIVSDPVNATMTVAHDYICKLCFVSTRVDKLKEDPTDRANSLSDDDHELEDGSPTHRSTVSTSNDLDLIEANKSFLERATADFDKMQLAIDEQKQLVDQMKRRLEHQSVQ</sequence>
<evidence type="ECO:0000256" key="3">
    <source>
        <dbReference type="ARBA" id="ARBA00022833"/>
    </source>
</evidence>
<keyword evidence="7" id="KW-1185">Reference proteome</keyword>
<evidence type="ECO:0000256" key="1">
    <source>
        <dbReference type="ARBA" id="ARBA00022723"/>
    </source>
</evidence>
<gene>
    <name evidence="6" type="ORF">Ae201684_013588</name>
</gene>
<dbReference type="InterPro" id="IPR023393">
    <property type="entry name" value="START-like_dom_sf"/>
</dbReference>
<dbReference type="InterPro" id="IPR017907">
    <property type="entry name" value="Znf_RING_CS"/>
</dbReference>
<evidence type="ECO:0000313" key="6">
    <source>
        <dbReference type="EMBL" id="KAF0728629.1"/>
    </source>
</evidence>
<reference evidence="6 7" key="1">
    <citation type="submission" date="2019-07" db="EMBL/GenBank/DDBJ databases">
        <title>Genomics analysis of Aphanomyces spp. identifies a new class of oomycete effector associated with host adaptation.</title>
        <authorList>
            <person name="Gaulin E."/>
        </authorList>
    </citation>
    <scope>NUCLEOTIDE SEQUENCE [LARGE SCALE GENOMIC DNA]</scope>
    <source>
        <strain evidence="6 7">ATCC 201684</strain>
    </source>
</reference>
<accession>A0A6G0WMQ9</accession>
<dbReference type="PANTHER" id="PTHR13510">
    <property type="entry name" value="FYVE-FINGER-CONTAINING RAB5 EFFECTOR PROTEIN RABENOSYN-5-RELATED"/>
    <property type="match status" value="1"/>
</dbReference>
<name>A0A6G0WMQ9_9STRA</name>
<dbReference type="SUPFAM" id="SSF55961">
    <property type="entry name" value="Bet v1-like"/>
    <property type="match status" value="1"/>
</dbReference>
<comment type="caution">
    <text evidence="6">The sequence shown here is derived from an EMBL/GenBank/DDBJ whole genome shotgun (WGS) entry which is preliminary data.</text>
</comment>
<dbReference type="SUPFAM" id="SSF57903">
    <property type="entry name" value="FYVE/PHD zinc finger"/>
    <property type="match status" value="1"/>
</dbReference>
<feature type="coiled-coil region" evidence="4">
    <location>
        <begin position="387"/>
        <end position="421"/>
    </location>
</feature>
<evidence type="ECO:0000256" key="2">
    <source>
        <dbReference type="ARBA" id="ARBA00022771"/>
    </source>
</evidence>
<keyword evidence="1" id="KW-0479">Metal-binding</keyword>
<keyword evidence="3" id="KW-0862">Zinc</keyword>
<evidence type="ECO:0000256" key="5">
    <source>
        <dbReference type="SAM" id="MobiDB-lite"/>
    </source>
</evidence>
<dbReference type="EMBL" id="VJMJ01000175">
    <property type="protein sequence ID" value="KAF0728629.1"/>
    <property type="molecule type" value="Genomic_DNA"/>
</dbReference>
<dbReference type="AlphaFoldDB" id="A0A6G0WMQ9"/>
<keyword evidence="4" id="KW-0175">Coiled coil</keyword>
<protein>
    <recommendedName>
        <fullName evidence="8">FYVE-type domain-containing protein</fullName>
    </recommendedName>
</protein>
<dbReference type="Gene3D" id="3.30.530.20">
    <property type="match status" value="1"/>
</dbReference>
<evidence type="ECO:0000256" key="4">
    <source>
        <dbReference type="SAM" id="Coils"/>
    </source>
</evidence>
<evidence type="ECO:0000313" key="7">
    <source>
        <dbReference type="Proteomes" id="UP000481153"/>
    </source>
</evidence>
<dbReference type="GO" id="GO:0008270">
    <property type="term" value="F:zinc ion binding"/>
    <property type="evidence" value="ECO:0007669"/>
    <property type="project" value="UniProtKB-KW"/>
</dbReference>
<dbReference type="VEuPathDB" id="FungiDB:AeMF1_008111"/>
<evidence type="ECO:0008006" key="8">
    <source>
        <dbReference type="Google" id="ProtNLM"/>
    </source>
</evidence>
<dbReference type="CDD" id="cd00065">
    <property type="entry name" value="FYVE_like_SF"/>
    <property type="match status" value="1"/>
</dbReference>
<feature type="region of interest" description="Disordered" evidence="5">
    <location>
        <begin position="345"/>
        <end position="374"/>
    </location>
</feature>
<organism evidence="6 7">
    <name type="scientific">Aphanomyces euteiches</name>
    <dbReference type="NCBI Taxonomy" id="100861"/>
    <lineage>
        <taxon>Eukaryota</taxon>
        <taxon>Sar</taxon>
        <taxon>Stramenopiles</taxon>
        <taxon>Oomycota</taxon>
        <taxon>Saprolegniomycetes</taxon>
        <taxon>Saprolegniales</taxon>
        <taxon>Verrucalvaceae</taxon>
        <taxon>Aphanomyces</taxon>
    </lineage>
</organism>